<dbReference type="Proteomes" id="UP000028701">
    <property type="component" value="Unassembled WGS sequence"/>
</dbReference>
<organism evidence="1 2">
    <name type="scientific">Agrobacterium rubi TR3 = NBRC 13261</name>
    <dbReference type="NCBI Taxonomy" id="1368415"/>
    <lineage>
        <taxon>Bacteria</taxon>
        <taxon>Pseudomonadati</taxon>
        <taxon>Pseudomonadota</taxon>
        <taxon>Alphaproteobacteria</taxon>
        <taxon>Hyphomicrobiales</taxon>
        <taxon>Rhizobiaceae</taxon>
        <taxon>Rhizobium/Agrobacterium group</taxon>
        <taxon>Agrobacterium</taxon>
    </lineage>
</organism>
<dbReference type="RefSeq" id="WP_045229864.1">
    <property type="nucleotide sequence ID" value="NZ_BBJU01000010.1"/>
</dbReference>
<evidence type="ECO:0000313" key="2">
    <source>
        <dbReference type="Proteomes" id="UP000028701"/>
    </source>
</evidence>
<proteinExistence type="predicted"/>
<gene>
    <name evidence="1" type="ORF">RRU01S_10_01340</name>
</gene>
<accession>A0A081CUE9</accession>
<dbReference type="EMBL" id="BBJU01000010">
    <property type="protein sequence ID" value="GAK70295.1"/>
    <property type="molecule type" value="Genomic_DNA"/>
</dbReference>
<reference evidence="1 2" key="1">
    <citation type="submission" date="2014-08" db="EMBL/GenBank/DDBJ databases">
        <title>Whole genome shotgun sequence of Rhizobium rubi NBRC 13261.</title>
        <authorList>
            <person name="Katano-Makiyama Y."/>
            <person name="Hosoyama A."/>
            <person name="Hashimoto M."/>
            <person name="Hosoyama Y."/>
            <person name="Noguchi M."/>
            <person name="Tsuchikane K."/>
            <person name="Uohara A."/>
            <person name="Ohji S."/>
            <person name="Ichikawa N."/>
            <person name="Kimura A."/>
            <person name="Yamazoe A."/>
            <person name="Fujita N."/>
        </authorList>
    </citation>
    <scope>NUCLEOTIDE SEQUENCE [LARGE SCALE GENOMIC DNA]</scope>
    <source>
        <strain evidence="1 2">NBRC 13261</strain>
    </source>
</reference>
<protein>
    <recommendedName>
        <fullName evidence="3">DNA-binding protein</fullName>
    </recommendedName>
</protein>
<comment type="caution">
    <text evidence="1">The sequence shown here is derived from an EMBL/GenBank/DDBJ whole genome shotgun (WGS) entry which is preliminary data.</text>
</comment>
<name>A0A081CUE9_9HYPH</name>
<sequence>MRVANDNSPPRLLTKSQAATYCGLSVPPFGSVCPVRAIALGVGVRMERYDVHAINAWIDRLAGQEDAPRTADQLLDAL</sequence>
<dbReference type="OrthoDB" id="7862841at2"/>
<evidence type="ECO:0008006" key="3">
    <source>
        <dbReference type="Google" id="ProtNLM"/>
    </source>
</evidence>
<dbReference type="AlphaFoldDB" id="A0A081CUE9"/>
<evidence type="ECO:0000313" key="1">
    <source>
        <dbReference type="EMBL" id="GAK70295.1"/>
    </source>
</evidence>